<evidence type="ECO:0000259" key="12">
    <source>
        <dbReference type="Pfam" id="PF01370"/>
    </source>
</evidence>
<protein>
    <recommendedName>
        <fullName evidence="6">UDP-glucose 4-epimerase</fullName>
        <ecNumber evidence="5">5.1.3.2</ecNumber>
    </recommendedName>
    <alternativeName>
        <fullName evidence="11">Galactowaldenase</fullName>
    </alternativeName>
    <alternativeName>
        <fullName evidence="10">UDP-galactose 4-epimerase</fullName>
    </alternativeName>
</protein>
<dbReference type="InterPro" id="IPR005886">
    <property type="entry name" value="UDP_G4E"/>
</dbReference>
<evidence type="ECO:0000256" key="5">
    <source>
        <dbReference type="ARBA" id="ARBA00013189"/>
    </source>
</evidence>
<dbReference type="InterPro" id="IPR001509">
    <property type="entry name" value="Epimerase_deHydtase"/>
</dbReference>
<reference evidence="13 14" key="1">
    <citation type="submission" date="2018-03" db="EMBL/GenBank/DDBJ databases">
        <title>Bacteriophage NCPPB3778 and a type I-E CRISPR drive the evolution of the US Biological Select Agent, Rathayibacter toxicus.</title>
        <authorList>
            <person name="Davis E.W.II."/>
            <person name="Tabima J.F."/>
            <person name="Weisberg A.J."/>
            <person name="Dantas Lopes L."/>
            <person name="Wiseman M.S."/>
            <person name="Wiseman M.S."/>
            <person name="Pupko T."/>
            <person name="Belcher M.S."/>
            <person name="Sechler A.J."/>
            <person name="Tancos M.A."/>
            <person name="Schroeder B.K."/>
            <person name="Murray T.D."/>
            <person name="Luster D.G."/>
            <person name="Schneider W.L."/>
            <person name="Rogers E."/>
            <person name="Andreote F.D."/>
            <person name="Grunwald N.J."/>
            <person name="Putnam M.L."/>
            <person name="Chang J.H."/>
        </authorList>
    </citation>
    <scope>NUCLEOTIDE SEQUENCE [LARGE SCALE GENOMIC DNA]</scope>
    <source>
        <strain evidence="13 14">NCCPB 2253</strain>
    </source>
</reference>
<dbReference type="PANTHER" id="PTHR43725:SF53">
    <property type="entry name" value="UDP-ARABINOSE 4-EPIMERASE 1"/>
    <property type="match status" value="1"/>
</dbReference>
<keyword evidence="8" id="KW-0413">Isomerase</keyword>
<dbReference type="Gene3D" id="3.90.25.10">
    <property type="entry name" value="UDP-galactose 4-epimerase, domain 1"/>
    <property type="match status" value="1"/>
</dbReference>
<dbReference type="SUPFAM" id="SSF51735">
    <property type="entry name" value="NAD(P)-binding Rossmann-fold domains"/>
    <property type="match status" value="1"/>
</dbReference>
<dbReference type="InterPro" id="IPR036291">
    <property type="entry name" value="NAD(P)-bd_dom_sf"/>
</dbReference>
<comment type="cofactor">
    <cofactor evidence="2">
        <name>NAD(+)</name>
        <dbReference type="ChEBI" id="CHEBI:57540"/>
    </cofactor>
</comment>
<keyword evidence="9" id="KW-0119">Carbohydrate metabolism</keyword>
<dbReference type="GO" id="GO:0003978">
    <property type="term" value="F:UDP-glucose 4-epimerase activity"/>
    <property type="evidence" value="ECO:0007669"/>
    <property type="project" value="UniProtKB-EC"/>
</dbReference>
<dbReference type="Pfam" id="PF01370">
    <property type="entry name" value="Epimerase"/>
    <property type="match status" value="1"/>
</dbReference>
<evidence type="ECO:0000256" key="4">
    <source>
        <dbReference type="ARBA" id="ARBA00007637"/>
    </source>
</evidence>
<dbReference type="EMBL" id="CP028130">
    <property type="protein sequence ID" value="AZZ54538.1"/>
    <property type="molecule type" value="Genomic_DNA"/>
</dbReference>
<dbReference type="Proteomes" id="UP000283946">
    <property type="component" value="Chromosome"/>
</dbReference>
<dbReference type="PRINTS" id="PR01713">
    <property type="entry name" value="NUCEPIMERASE"/>
</dbReference>
<sequence length="318" mass="34211">MVQHWIVTGGAGYIGSHLVAALRGLKHIVTVIDDLSTGDPARLPADVRLIEADIAESDRLMSELRGSRPSGVFHLAAKKSVKESVSCPSKYWRVNVVGTLSLLDVASQMGMTKLVFSSSAAVYGSPTRSGPVHENDALLPVSPYGTSKLAAEMAIREVCDSVGMKWISLRYFNVAGCNSPLLADRGGETLLPRLAESVLSGEPAEIFGIDYPTPDRTAVRDYVHVQDVVDAHLRAMAALSEGVSDVYNIGRGVGISVWQIVREMLQAGNSSTEPVTRPRRAGDVAAIWADVDKAREHLGWTATRGIGHMVLDEVRARS</sequence>
<dbReference type="EC" id="5.1.3.2" evidence="5"/>
<feature type="domain" description="NAD-dependent epimerase/dehydratase" evidence="12">
    <location>
        <begin position="6"/>
        <end position="250"/>
    </location>
</feature>
<evidence type="ECO:0000256" key="3">
    <source>
        <dbReference type="ARBA" id="ARBA00004947"/>
    </source>
</evidence>
<dbReference type="AlphaFoldDB" id="A0AAD1EL05"/>
<evidence type="ECO:0000256" key="6">
    <source>
        <dbReference type="ARBA" id="ARBA00018569"/>
    </source>
</evidence>
<evidence type="ECO:0000313" key="13">
    <source>
        <dbReference type="EMBL" id="AZZ54538.1"/>
    </source>
</evidence>
<comment type="pathway">
    <text evidence="3">Carbohydrate metabolism; galactose metabolism.</text>
</comment>
<comment type="catalytic activity">
    <reaction evidence="1">
        <text>UDP-alpha-D-glucose = UDP-alpha-D-galactose</text>
        <dbReference type="Rhea" id="RHEA:22168"/>
        <dbReference type="ChEBI" id="CHEBI:58885"/>
        <dbReference type="ChEBI" id="CHEBI:66914"/>
        <dbReference type="EC" id="5.1.3.2"/>
    </reaction>
</comment>
<evidence type="ECO:0000256" key="9">
    <source>
        <dbReference type="ARBA" id="ARBA00023277"/>
    </source>
</evidence>
<organism evidence="13 14">
    <name type="scientific">Rathayibacter iranicus</name>
    <dbReference type="NCBI Taxonomy" id="59737"/>
    <lineage>
        <taxon>Bacteria</taxon>
        <taxon>Bacillati</taxon>
        <taxon>Actinomycetota</taxon>
        <taxon>Actinomycetes</taxon>
        <taxon>Micrococcales</taxon>
        <taxon>Microbacteriaceae</taxon>
        <taxon>Rathayibacter</taxon>
    </lineage>
</organism>
<gene>
    <name evidence="13" type="primary">galE</name>
    <name evidence="13" type="ORF">C7V51_00505</name>
</gene>
<dbReference type="KEGG" id="ria:C7V51_00505"/>
<evidence type="ECO:0000256" key="10">
    <source>
        <dbReference type="ARBA" id="ARBA00031367"/>
    </source>
</evidence>
<evidence type="ECO:0000313" key="14">
    <source>
        <dbReference type="Proteomes" id="UP000283946"/>
    </source>
</evidence>
<evidence type="ECO:0000256" key="2">
    <source>
        <dbReference type="ARBA" id="ARBA00001911"/>
    </source>
</evidence>
<comment type="similarity">
    <text evidence="4">Belongs to the NAD(P)-dependent epimerase/dehydratase family.</text>
</comment>
<dbReference type="NCBIfam" id="TIGR01179">
    <property type="entry name" value="galE"/>
    <property type="match status" value="1"/>
</dbReference>
<dbReference type="Gene3D" id="3.40.50.720">
    <property type="entry name" value="NAD(P)-binding Rossmann-like Domain"/>
    <property type="match status" value="1"/>
</dbReference>
<proteinExistence type="inferred from homology"/>
<evidence type="ECO:0000256" key="11">
    <source>
        <dbReference type="ARBA" id="ARBA00033067"/>
    </source>
</evidence>
<name>A0AAD1EL05_9MICO</name>
<dbReference type="GO" id="GO:0033499">
    <property type="term" value="P:galactose catabolic process via UDP-galactose, Leloir pathway"/>
    <property type="evidence" value="ECO:0007669"/>
    <property type="project" value="TreeGrafter"/>
</dbReference>
<evidence type="ECO:0000256" key="8">
    <source>
        <dbReference type="ARBA" id="ARBA00023235"/>
    </source>
</evidence>
<keyword evidence="7" id="KW-0520">NAD</keyword>
<evidence type="ECO:0000256" key="7">
    <source>
        <dbReference type="ARBA" id="ARBA00023027"/>
    </source>
</evidence>
<dbReference type="PANTHER" id="PTHR43725">
    <property type="entry name" value="UDP-GLUCOSE 4-EPIMERASE"/>
    <property type="match status" value="1"/>
</dbReference>
<accession>A0AAD1EL05</accession>
<evidence type="ECO:0000256" key="1">
    <source>
        <dbReference type="ARBA" id="ARBA00000083"/>
    </source>
</evidence>